<gene>
    <name evidence="3" type="ORF">IQ26_05844</name>
</gene>
<dbReference type="Proteomes" id="UP000317122">
    <property type="component" value="Unassembled WGS sequence"/>
</dbReference>
<proteinExistence type="predicted"/>
<dbReference type="InterPro" id="IPR015422">
    <property type="entry name" value="PyrdxlP-dep_Trfase_small"/>
</dbReference>
<keyword evidence="4" id="KW-1185">Reference proteome</keyword>
<organism evidence="3 4">
    <name type="scientific">Mesorhizobium tianshanense</name>
    <dbReference type="NCBI Taxonomy" id="39844"/>
    <lineage>
        <taxon>Bacteria</taxon>
        <taxon>Pseudomonadati</taxon>
        <taxon>Pseudomonadota</taxon>
        <taxon>Alphaproteobacteria</taxon>
        <taxon>Hyphomicrobiales</taxon>
        <taxon>Phyllobacteriaceae</taxon>
        <taxon>Mesorhizobium</taxon>
    </lineage>
</organism>
<dbReference type="Gene3D" id="3.40.640.10">
    <property type="entry name" value="Type I PLP-dependent aspartate aminotransferase-like (Major domain)"/>
    <property type="match status" value="1"/>
</dbReference>
<dbReference type="PANTHER" id="PTHR43586">
    <property type="entry name" value="CYSTEINE DESULFURASE"/>
    <property type="match status" value="1"/>
</dbReference>
<dbReference type="Gene3D" id="3.90.1150.10">
    <property type="entry name" value="Aspartate Aminotransferase, domain 1"/>
    <property type="match status" value="1"/>
</dbReference>
<evidence type="ECO:0000256" key="1">
    <source>
        <dbReference type="ARBA" id="ARBA00022898"/>
    </source>
</evidence>
<name>A0A562N3S3_9HYPH</name>
<keyword evidence="1" id="KW-0663">Pyridoxal phosphate</keyword>
<comment type="caution">
    <text evidence="3">The sequence shown here is derived from an EMBL/GenBank/DDBJ whole genome shotgun (WGS) entry which is preliminary data.</text>
</comment>
<keyword evidence="3" id="KW-0456">Lyase</keyword>
<evidence type="ECO:0000313" key="3">
    <source>
        <dbReference type="EMBL" id="TWI26776.1"/>
    </source>
</evidence>
<dbReference type="InterPro" id="IPR015424">
    <property type="entry name" value="PyrdxlP-dep_Trfase"/>
</dbReference>
<feature type="domain" description="Aminotransferase class V" evidence="2">
    <location>
        <begin position="35"/>
        <end position="330"/>
    </location>
</feature>
<dbReference type="SUPFAM" id="SSF53383">
    <property type="entry name" value="PLP-dependent transferases"/>
    <property type="match status" value="1"/>
</dbReference>
<protein>
    <submittedName>
        <fullName evidence="3">Selenocysteine lyase/cysteine desulfurase</fullName>
    </submittedName>
</protein>
<dbReference type="Pfam" id="PF00266">
    <property type="entry name" value="Aminotran_5"/>
    <property type="match status" value="1"/>
</dbReference>
<dbReference type="EMBL" id="VLKT01000047">
    <property type="protein sequence ID" value="TWI26776.1"/>
    <property type="molecule type" value="Genomic_DNA"/>
</dbReference>
<dbReference type="PANTHER" id="PTHR43586:SF15">
    <property type="entry name" value="BLR3095 PROTEIN"/>
    <property type="match status" value="1"/>
</dbReference>
<dbReference type="InterPro" id="IPR000192">
    <property type="entry name" value="Aminotrans_V_dom"/>
</dbReference>
<reference evidence="3 4" key="1">
    <citation type="journal article" date="2015" name="Stand. Genomic Sci.">
        <title>Genomic Encyclopedia of Bacterial and Archaeal Type Strains, Phase III: the genomes of soil and plant-associated and newly described type strains.</title>
        <authorList>
            <person name="Whitman W.B."/>
            <person name="Woyke T."/>
            <person name="Klenk H.P."/>
            <person name="Zhou Y."/>
            <person name="Lilburn T.G."/>
            <person name="Beck B.J."/>
            <person name="De Vos P."/>
            <person name="Vandamme P."/>
            <person name="Eisen J.A."/>
            <person name="Garrity G."/>
            <person name="Hugenholtz P."/>
            <person name="Kyrpides N.C."/>
        </authorList>
    </citation>
    <scope>NUCLEOTIDE SEQUENCE [LARGE SCALE GENOMIC DNA]</scope>
    <source>
        <strain evidence="3 4">CGMCC 1.2546</strain>
    </source>
</reference>
<sequence length="355" mass="37464">MHLLSGGEAPLPRAGIAAYSRYATDKGDGIFGRRRLEAKLDEVRGRLALLMGIEQRERIGFLASASAALTAALNAIDWREGDNVVALADDFPSVVLAGAGLARFGVALRVLDANPDAVEDALLAAIDSRTRLVLVSHVSYRHGRRHDIAGLALRLRQRGVALALDVSHSLGVLPVPSDAADIMVSCGHKFLLGSHGTGILVWNEARLGEPKSPASGWFSVTDYAAASNGVDFAPKRGAAAFELGNPDFPALYALGAGLDVLASAQASAVASHAMALSGELRNRLERLGWPVWTPAEEERRGTSIALRTNHSVELATRLAEARILVASGDGRLRISVHGFNSMADIETLLVALGAP</sequence>
<accession>A0A562N3S3</accession>
<dbReference type="GO" id="GO:0016829">
    <property type="term" value="F:lyase activity"/>
    <property type="evidence" value="ECO:0007669"/>
    <property type="project" value="UniProtKB-KW"/>
</dbReference>
<dbReference type="AlphaFoldDB" id="A0A562N3S3"/>
<evidence type="ECO:0000259" key="2">
    <source>
        <dbReference type="Pfam" id="PF00266"/>
    </source>
</evidence>
<evidence type="ECO:0000313" key="4">
    <source>
        <dbReference type="Proteomes" id="UP000317122"/>
    </source>
</evidence>
<dbReference type="InterPro" id="IPR015421">
    <property type="entry name" value="PyrdxlP-dep_Trfase_major"/>
</dbReference>